<name>A0AAE3AAN0_9FIRM</name>
<dbReference type="CDD" id="cd02213">
    <property type="entry name" value="cupin_PMI_typeII_C"/>
    <property type="match status" value="1"/>
</dbReference>
<dbReference type="Pfam" id="PF21621">
    <property type="entry name" value="MPI_cupin_dom"/>
    <property type="match status" value="1"/>
</dbReference>
<dbReference type="RefSeq" id="WP_118771588.1">
    <property type="nucleotide sequence ID" value="NZ_JAJEPS010000012.1"/>
</dbReference>
<dbReference type="PANTHER" id="PTHR46390:SF1">
    <property type="entry name" value="MANNOSE-1-PHOSPHATE GUANYLYLTRANSFERASE"/>
    <property type="match status" value="1"/>
</dbReference>
<feature type="domain" description="Mannose-6-phosphate isomerase type II C-terminal" evidence="4">
    <location>
        <begin position="340"/>
        <end position="443"/>
    </location>
</feature>
<evidence type="ECO:0000313" key="7">
    <source>
        <dbReference type="EMBL" id="MCC2126925.1"/>
    </source>
</evidence>
<comment type="caution">
    <text evidence="7">The sequence shown here is derived from an EMBL/GenBank/DDBJ whole genome shotgun (WGS) entry which is preliminary data.</text>
</comment>
<dbReference type="InterPro" id="IPR014710">
    <property type="entry name" value="RmlC-like_jellyroll"/>
</dbReference>
<dbReference type="SUPFAM" id="SSF51182">
    <property type="entry name" value="RmlC-like cupins"/>
    <property type="match status" value="2"/>
</dbReference>
<dbReference type="InterPro" id="IPR001538">
    <property type="entry name" value="Man6P_isomerase-2_C"/>
</dbReference>
<dbReference type="InterPro" id="IPR029044">
    <property type="entry name" value="Nucleotide-diphossugar_trans"/>
</dbReference>
<dbReference type="Proteomes" id="UP001198220">
    <property type="component" value="Unassembled WGS sequence"/>
</dbReference>
<dbReference type="Pfam" id="PF01050">
    <property type="entry name" value="MannoseP_isomer"/>
    <property type="match status" value="1"/>
</dbReference>
<dbReference type="GO" id="GO:0005976">
    <property type="term" value="P:polysaccharide metabolic process"/>
    <property type="evidence" value="ECO:0007669"/>
    <property type="project" value="InterPro"/>
</dbReference>
<reference evidence="7 8" key="1">
    <citation type="submission" date="2021-10" db="EMBL/GenBank/DDBJ databases">
        <title>Anaerobic single-cell dispensing facilitates the cultivation of human gut bacteria.</title>
        <authorList>
            <person name="Afrizal A."/>
        </authorList>
    </citation>
    <scope>NUCLEOTIDE SEQUENCE [LARGE SCALE GENOMIC DNA]</scope>
    <source>
        <strain evidence="7 8">CLA-AA-H276</strain>
    </source>
</reference>
<evidence type="ECO:0000259" key="4">
    <source>
        <dbReference type="Pfam" id="PF01050"/>
    </source>
</evidence>
<protein>
    <recommendedName>
        <fullName evidence="1">Phosphohexomutase</fullName>
    </recommendedName>
    <alternativeName>
        <fullName evidence="2">Phosphomannose isomerase</fullName>
    </alternativeName>
</protein>
<keyword evidence="8" id="KW-1185">Reference proteome</keyword>
<dbReference type="CDD" id="cd07010">
    <property type="entry name" value="cupin_PMI_type_I_N_bac"/>
    <property type="match status" value="1"/>
</dbReference>
<dbReference type="InterPro" id="IPR051161">
    <property type="entry name" value="Mannose-6P_isomerase_type2"/>
</dbReference>
<feature type="domain" description="Nucleotidyl transferase" evidence="3">
    <location>
        <begin position="2"/>
        <end position="152"/>
    </location>
</feature>
<feature type="domain" description="Phosphomannose isomerase type I catalytic" evidence="5">
    <location>
        <begin position="457"/>
        <end position="559"/>
    </location>
</feature>
<sequence length="760" mass="86280">MKCIVLAGGSGDRLWPLSRKNYPKQFIHIKENRSLFQETIARNIPFCEEFYIITSDRYANIVEGQLQVFQGLRYRCFYEEEGKKTAPAVAIACLCDNRSEDYLVVSTDHIIEGGDYKGAIARAKSYIPQGKLVSIGVTADRFEPGYGYFRQVNGHTEFHHSEVSEQIPEGESWEYDTGILLFNGGDYLHELSRKSPMLYAQIRECVDRLDTYGRNVQIPKALVEEIEPVSIGRAVTSVSEKVQLLTGEFNWRRIMTLESLADYYHGEDSGKVIQNECENVSVLNEASHQLVVANGLSDVIVVNTADAVYISRKNETDQIKNIIRDNYEEQQAYFDEGTVYYTAWGIKETLHYGTSCRVKKITIFPGKELSRHVHKLRTEHWTVVSGTASILLGEELKEYGPGGNIFVPMGMAHQIANRSAEDLVIIEVSVGELEYGHGTDLTRLAGQPMVKTDCDELVRLEPAFKDNLWGGTRLRDVYGKKCNYDVIAESWELSTHKAGQSVVATGKSKGLMLGEYIDRFGRGILGWKCEPYERFPLLIKFIDSHQCLSIQVHPGDDYALQKEDEYGKNELWYVVDCEPDSYLYCGFSKDTDEEEVRQRIEDGTLPEILNKIPVRKGESYFIETGTVHAIGPGVLICEIQQSSNVTYRLYDYKRRDKYGELRELHVDKAMDVVNFHKKDMEAAKTMECKYFSVERYDLAEENSFNLDDSSFRAFVVLEGTGTIRCGEEEIPYRPADCFFVPAGKKTVAFEGSGIVLKVQV</sequence>
<dbReference type="EMBL" id="JAJEPS010000012">
    <property type="protein sequence ID" value="MCC2126925.1"/>
    <property type="molecule type" value="Genomic_DNA"/>
</dbReference>
<gene>
    <name evidence="7" type="ORF">LKD36_12180</name>
</gene>
<dbReference type="GO" id="GO:0008270">
    <property type="term" value="F:zinc ion binding"/>
    <property type="evidence" value="ECO:0007669"/>
    <property type="project" value="InterPro"/>
</dbReference>
<dbReference type="InterPro" id="IPR046457">
    <property type="entry name" value="PMI_typeI_cat"/>
</dbReference>
<dbReference type="AlphaFoldDB" id="A0AAE3AAN0"/>
<evidence type="ECO:0000259" key="5">
    <source>
        <dbReference type="Pfam" id="PF20511"/>
    </source>
</evidence>
<dbReference type="Gene3D" id="3.90.550.10">
    <property type="entry name" value="Spore Coat Polysaccharide Biosynthesis Protein SpsA, Chain A"/>
    <property type="match status" value="1"/>
</dbReference>
<evidence type="ECO:0000259" key="6">
    <source>
        <dbReference type="Pfam" id="PF21621"/>
    </source>
</evidence>
<evidence type="ECO:0000256" key="2">
    <source>
        <dbReference type="ARBA" id="ARBA00030762"/>
    </source>
</evidence>
<dbReference type="GO" id="GO:0004475">
    <property type="term" value="F:mannose-1-phosphate guanylyltransferase (GTP) activity"/>
    <property type="evidence" value="ECO:0007669"/>
    <property type="project" value="TreeGrafter"/>
</dbReference>
<dbReference type="InterPro" id="IPR011051">
    <property type="entry name" value="RmlC_Cupin_sf"/>
</dbReference>
<dbReference type="PANTHER" id="PTHR46390">
    <property type="entry name" value="MANNOSE-1-PHOSPHATE GUANYLYLTRANSFERASE"/>
    <property type="match status" value="1"/>
</dbReference>
<evidence type="ECO:0000256" key="1">
    <source>
        <dbReference type="ARBA" id="ARBA00029741"/>
    </source>
</evidence>
<feature type="domain" description="Mannose-6-phosphate isomerase cupin" evidence="6">
    <location>
        <begin position="685"/>
        <end position="758"/>
    </location>
</feature>
<organism evidence="7 8">
    <name type="scientific">Hominiventricola filiformis</name>
    <dbReference type="NCBI Taxonomy" id="2885352"/>
    <lineage>
        <taxon>Bacteria</taxon>
        <taxon>Bacillati</taxon>
        <taxon>Bacillota</taxon>
        <taxon>Clostridia</taxon>
        <taxon>Lachnospirales</taxon>
        <taxon>Lachnospiraceae</taxon>
        <taxon>Hominiventricola</taxon>
    </lineage>
</organism>
<proteinExistence type="predicted"/>
<dbReference type="Pfam" id="PF20511">
    <property type="entry name" value="PMI_typeI_cat"/>
    <property type="match status" value="1"/>
</dbReference>
<dbReference type="SUPFAM" id="SSF53448">
    <property type="entry name" value="Nucleotide-diphospho-sugar transferases"/>
    <property type="match status" value="1"/>
</dbReference>
<dbReference type="InterPro" id="IPR005835">
    <property type="entry name" value="NTP_transferase_dom"/>
</dbReference>
<dbReference type="InterPro" id="IPR049071">
    <property type="entry name" value="MPI_cupin_dom"/>
</dbReference>
<evidence type="ECO:0000259" key="3">
    <source>
        <dbReference type="Pfam" id="PF00483"/>
    </source>
</evidence>
<dbReference type="GO" id="GO:0009298">
    <property type="term" value="P:GDP-mannose biosynthetic process"/>
    <property type="evidence" value="ECO:0007669"/>
    <property type="project" value="TreeGrafter"/>
</dbReference>
<dbReference type="GO" id="GO:0004476">
    <property type="term" value="F:mannose-6-phosphate isomerase activity"/>
    <property type="evidence" value="ECO:0007669"/>
    <property type="project" value="InterPro"/>
</dbReference>
<dbReference type="Gene3D" id="2.60.120.10">
    <property type="entry name" value="Jelly Rolls"/>
    <property type="match status" value="3"/>
</dbReference>
<dbReference type="Pfam" id="PF00483">
    <property type="entry name" value="NTP_transferase"/>
    <property type="match status" value="1"/>
</dbReference>
<accession>A0AAE3AAN0</accession>
<evidence type="ECO:0000313" key="8">
    <source>
        <dbReference type="Proteomes" id="UP001198220"/>
    </source>
</evidence>